<reference evidence="6" key="1">
    <citation type="submission" date="2022-12" db="EMBL/GenBank/DDBJ databases">
        <title>Draft genome assemblies for two species of Escallonia (Escalloniales).</title>
        <authorList>
            <person name="Chanderbali A."/>
            <person name="Dervinis C."/>
            <person name="Anghel I."/>
            <person name="Soltis D."/>
            <person name="Soltis P."/>
            <person name="Zapata F."/>
        </authorList>
    </citation>
    <scope>NUCLEOTIDE SEQUENCE</scope>
    <source>
        <strain evidence="6">UCBG92.1500</strain>
        <tissue evidence="6">Leaf</tissue>
    </source>
</reference>
<dbReference type="EMBL" id="JAVXUO010001996">
    <property type="protein sequence ID" value="KAK2977365.1"/>
    <property type="molecule type" value="Genomic_DNA"/>
</dbReference>
<dbReference type="Proteomes" id="UP001187471">
    <property type="component" value="Unassembled WGS sequence"/>
</dbReference>
<dbReference type="InterPro" id="IPR008962">
    <property type="entry name" value="PapD-like_sf"/>
</dbReference>
<feature type="transmembrane region" description="Helical" evidence="4">
    <location>
        <begin position="312"/>
        <end position="333"/>
    </location>
</feature>
<comment type="similarity">
    <text evidence="1">Belongs to the VAMP-associated protein (VAP) (TC 9.B.17) family.</text>
</comment>
<dbReference type="GO" id="GO:0005789">
    <property type="term" value="C:endoplasmic reticulum membrane"/>
    <property type="evidence" value="ECO:0007669"/>
    <property type="project" value="InterPro"/>
</dbReference>
<organism evidence="6 7">
    <name type="scientific">Escallonia rubra</name>
    <dbReference type="NCBI Taxonomy" id="112253"/>
    <lineage>
        <taxon>Eukaryota</taxon>
        <taxon>Viridiplantae</taxon>
        <taxon>Streptophyta</taxon>
        <taxon>Embryophyta</taxon>
        <taxon>Tracheophyta</taxon>
        <taxon>Spermatophyta</taxon>
        <taxon>Magnoliopsida</taxon>
        <taxon>eudicotyledons</taxon>
        <taxon>Gunneridae</taxon>
        <taxon>Pentapetalae</taxon>
        <taxon>asterids</taxon>
        <taxon>campanulids</taxon>
        <taxon>Escalloniales</taxon>
        <taxon>Escalloniaceae</taxon>
        <taxon>Escallonia</taxon>
    </lineage>
</organism>
<evidence type="ECO:0000313" key="7">
    <source>
        <dbReference type="Proteomes" id="UP001187471"/>
    </source>
</evidence>
<feature type="region of interest" description="Disordered" evidence="3">
    <location>
        <begin position="191"/>
        <end position="239"/>
    </location>
</feature>
<dbReference type="GO" id="GO:0090158">
    <property type="term" value="P:endoplasmic reticulum membrane organization"/>
    <property type="evidence" value="ECO:0007669"/>
    <property type="project" value="TreeGrafter"/>
</dbReference>
<keyword evidence="4" id="KW-0472">Membrane</keyword>
<dbReference type="AlphaFoldDB" id="A0AA88RNY7"/>
<dbReference type="PIRSF" id="PIRSF019693">
    <property type="entry name" value="VAMP-associated"/>
    <property type="match status" value="1"/>
</dbReference>
<feature type="coiled-coil region" evidence="2">
    <location>
        <begin position="256"/>
        <end position="290"/>
    </location>
</feature>
<dbReference type="GO" id="GO:0005886">
    <property type="term" value="C:plasma membrane"/>
    <property type="evidence" value="ECO:0007669"/>
    <property type="project" value="TreeGrafter"/>
</dbReference>
<proteinExistence type="inferred from homology"/>
<name>A0AA88RNY7_9ASTE</name>
<evidence type="ECO:0000313" key="6">
    <source>
        <dbReference type="EMBL" id="KAK2977365.1"/>
    </source>
</evidence>
<evidence type="ECO:0000256" key="2">
    <source>
        <dbReference type="SAM" id="Coils"/>
    </source>
</evidence>
<dbReference type="InterPro" id="IPR013783">
    <property type="entry name" value="Ig-like_fold"/>
</dbReference>
<sequence>MNMEFLEVHPQELKFNFELKKQSSCSLRLVNRSNDHVAFKVKTTSPKKYCVRPNTGIVKPQSTCYFVVTMQAQRVIPSDMICKDKFLLQSTVVPEGTTDEDITPSMFAKDYGKYVQEKKLRVILVSLSPPDSPVLSPINGTLKQVPAYQLPTLEDQLLSTVDNYSSDHKDVEDVEEFRMGYGEQLELAKDVESKTRKDVDSKTTKDVESKTTKDVESKTTKDVDSKTTEDVESKTTKDVESKTTKDVEDLKLVKDIEEMKSKLNDLELKLREAEVTISKLTEDRRSTTEEGVILRQELATLRSSRGIRKVQVGFPLLFVCMVALVSLMLGYCLHR</sequence>
<evidence type="ECO:0000259" key="5">
    <source>
        <dbReference type="PROSITE" id="PS50202"/>
    </source>
</evidence>
<dbReference type="InterPro" id="IPR016763">
    <property type="entry name" value="VAP"/>
</dbReference>
<dbReference type="PANTHER" id="PTHR10809:SF45">
    <property type="entry name" value="VESICLE-ASSOCIATED PROTEIN 2-2"/>
    <property type="match status" value="1"/>
</dbReference>
<protein>
    <recommendedName>
        <fullName evidence="5">MSP domain-containing protein</fullName>
    </recommendedName>
</protein>
<dbReference type="SUPFAM" id="SSF49354">
    <property type="entry name" value="PapD-like"/>
    <property type="match status" value="1"/>
</dbReference>
<dbReference type="PROSITE" id="PS50202">
    <property type="entry name" value="MSP"/>
    <property type="match status" value="1"/>
</dbReference>
<comment type="caution">
    <text evidence="6">The sequence shown here is derived from an EMBL/GenBank/DDBJ whole genome shotgun (WGS) entry which is preliminary data.</text>
</comment>
<dbReference type="PANTHER" id="PTHR10809">
    <property type="entry name" value="VESICLE-ASSOCIATED MEMBRANE PROTEIN-ASSOCIATED PROTEIN"/>
    <property type="match status" value="1"/>
</dbReference>
<evidence type="ECO:0000256" key="1">
    <source>
        <dbReference type="ARBA" id="ARBA00008932"/>
    </source>
</evidence>
<dbReference type="Gene3D" id="2.60.40.10">
    <property type="entry name" value="Immunoglobulins"/>
    <property type="match status" value="1"/>
</dbReference>
<dbReference type="GO" id="GO:0061817">
    <property type="term" value="P:endoplasmic reticulum-plasma membrane tethering"/>
    <property type="evidence" value="ECO:0007669"/>
    <property type="project" value="TreeGrafter"/>
</dbReference>
<gene>
    <name evidence="6" type="ORF">RJ640_013344</name>
</gene>
<feature type="domain" description="MSP" evidence="5">
    <location>
        <begin position="5"/>
        <end position="125"/>
    </location>
</feature>
<dbReference type="FunFam" id="2.60.40.10:FF:000813">
    <property type="entry name" value="Vesicle-associated protein 1-1"/>
    <property type="match status" value="1"/>
</dbReference>
<dbReference type="InterPro" id="IPR000535">
    <property type="entry name" value="MSP_dom"/>
</dbReference>
<keyword evidence="4" id="KW-0812">Transmembrane</keyword>
<keyword evidence="2" id="KW-0175">Coiled coil</keyword>
<keyword evidence="4" id="KW-1133">Transmembrane helix</keyword>
<accession>A0AA88RNY7</accession>
<dbReference type="Pfam" id="PF00635">
    <property type="entry name" value="Motile_Sperm"/>
    <property type="match status" value="1"/>
</dbReference>
<evidence type="ECO:0000256" key="3">
    <source>
        <dbReference type="SAM" id="MobiDB-lite"/>
    </source>
</evidence>
<evidence type="ECO:0000256" key="4">
    <source>
        <dbReference type="SAM" id="Phobius"/>
    </source>
</evidence>
<keyword evidence="7" id="KW-1185">Reference proteome</keyword>